<name>A0AA37NW69_9PEZI</name>
<feature type="region of interest" description="Disordered" evidence="1">
    <location>
        <begin position="211"/>
        <end position="239"/>
    </location>
</feature>
<dbReference type="AlphaFoldDB" id="A0AA37NW69"/>
<dbReference type="RefSeq" id="XP_049126337.1">
    <property type="nucleotide sequence ID" value="XM_049270380.1"/>
</dbReference>
<accession>A0AA37NW69</accession>
<comment type="caution">
    <text evidence="2">The sequence shown here is derived from an EMBL/GenBank/DDBJ whole genome shotgun (WGS) entry which is preliminary data.</text>
</comment>
<evidence type="ECO:0000313" key="3">
    <source>
        <dbReference type="Proteomes" id="UP001055115"/>
    </source>
</evidence>
<dbReference type="Proteomes" id="UP001055115">
    <property type="component" value="Unassembled WGS sequence"/>
</dbReference>
<protein>
    <submittedName>
        <fullName evidence="2">Uncharacterized protein</fullName>
    </submittedName>
</protein>
<reference evidence="2 3" key="1">
    <citation type="submission" date="2022-03" db="EMBL/GenBank/DDBJ databases">
        <title>Genome data of Colletotrichum spp.</title>
        <authorList>
            <person name="Utami Y.D."/>
            <person name="Hiruma K."/>
        </authorList>
    </citation>
    <scope>NUCLEOTIDE SEQUENCE [LARGE SCALE GENOMIC DNA]</scope>
    <source>
        <strain evidence="2 3">MAFF 239500</strain>
    </source>
</reference>
<dbReference type="GeneID" id="73324970"/>
<evidence type="ECO:0000313" key="2">
    <source>
        <dbReference type="EMBL" id="GKT43987.1"/>
    </source>
</evidence>
<sequence>MDKAWLKLRYPPAEGYSTHPGWQDRLEYATRSMADLKPPYVRYLGWRFAWHLFWHHKGMRHENAPLERMWGNVAADVLLWHFELLKERDLEALYCTSVGSLIGLLVCRWDYGIAILEMFYAVRQDLNKHGFNPLKSAVQGADTAMRKYIEARIRRDDEEQEHRWFLVNGAFLAVSNILKEYGTEEQHQLFDKLYFFLPRLPYEDLCLFSQETSEEEAGEEPDDLDLDQGRADQSIEWLS</sequence>
<organism evidence="2 3">
    <name type="scientific">Colletotrichum spaethianum</name>
    <dbReference type="NCBI Taxonomy" id="700344"/>
    <lineage>
        <taxon>Eukaryota</taxon>
        <taxon>Fungi</taxon>
        <taxon>Dikarya</taxon>
        <taxon>Ascomycota</taxon>
        <taxon>Pezizomycotina</taxon>
        <taxon>Sordariomycetes</taxon>
        <taxon>Hypocreomycetidae</taxon>
        <taxon>Glomerellales</taxon>
        <taxon>Glomerellaceae</taxon>
        <taxon>Colletotrichum</taxon>
        <taxon>Colletotrichum spaethianum species complex</taxon>
    </lineage>
</organism>
<feature type="compositionally biased region" description="Acidic residues" evidence="1">
    <location>
        <begin position="212"/>
        <end position="226"/>
    </location>
</feature>
<dbReference type="EMBL" id="BQXU01000008">
    <property type="protein sequence ID" value="GKT43987.1"/>
    <property type="molecule type" value="Genomic_DNA"/>
</dbReference>
<keyword evidence="3" id="KW-1185">Reference proteome</keyword>
<evidence type="ECO:0000256" key="1">
    <source>
        <dbReference type="SAM" id="MobiDB-lite"/>
    </source>
</evidence>
<proteinExistence type="predicted"/>
<gene>
    <name evidence="2" type="ORF">ColSpa_04168</name>
</gene>